<dbReference type="EMBL" id="CP000386">
    <property type="protein sequence ID" value="ABG03880.1"/>
    <property type="molecule type" value="Genomic_DNA"/>
</dbReference>
<comment type="cofactor">
    <cofactor evidence="1">
        <name>Mg(2+)</name>
        <dbReference type="ChEBI" id="CHEBI:18420"/>
    </cofactor>
</comment>
<sequence>MRVRRTKIVATLGPATSSEESIGALVRAGVDVMRLNFSHGTHDMHLDNARTVREAAAEAGRNVAIMQDLQGPKIRTGEVEGGTELVEGSRVVIAPGDFVGDASRLSTSYDRLAQDVKPGHRLLIDDGLIGLRVESIKENGEIVCEVLEGGPVSSHKGLNFPDSSLSISGLTEKDLEDLRFGLEELRPDWVAISFVRTGEEVLDVKERIRELGGDVPVISKIEKHEAIDNIEEVIEASDGVMVARGDLAVELSAERVPIEQKRIVARCRRRGRPVIVATQMLDSMMRNPRPTRAEVSDVANAIFDRTDAVMLSGETAVGRYPTQSVMEMDRICRAAEGAIDYGRDIAASTAWGRGDRYDAVTHAACELAEVLEAQAILTSTQTGLSCIRVARFRPPNRILAVSPIEATVRRLALVWGVTAVRGEQAGSIEERFRESVEAAEARGHLKKGDRLVFTGGTAGSLPGSTNLLQVHTVGENG</sequence>
<protein>
    <recommendedName>
        <fullName evidence="7 16">Pyruvate kinase</fullName>
        <ecNumber evidence="6 16">2.7.1.40</ecNumber>
    </recommendedName>
</protein>
<accession>Q1AXJ8</accession>
<keyword evidence="21" id="KW-1185">Reference proteome</keyword>
<evidence type="ECO:0000256" key="12">
    <source>
        <dbReference type="ARBA" id="ARBA00022840"/>
    </source>
</evidence>
<name>Q1AXJ8_RUBXD</name>
<dbReference type="PhylomeDB" id="Q1AXJ8"/>
<keyword evidence="12" id="KW-0067">ATP-binding</keyword>
<dbReference type="HOGENOM" id="CLU_015439_0_2_11"/>
<organism evidence="20 21">
    <name type="scientific">Rubrobacter xylanophilus (strain DSM 9941 / JCM 11954 / NBRC 16129 / PRD-1)</name>
    <dbReference type="NCBI Taxonomy" id="266117"/>
    <lineage>
        <taxon>Bacteria</taxon>
        <taxon>Bacillati</taxon>
        <taxon>Actinomycetota</taxon>
        <taxon>Rubrobacteria</taxon>
        <taxon>Rubrobacterales</taxon>
        <taxon>Rubrobacteraceae</taxon>
        <taxon>Rubrobacter</taxon>
    </lineage>
</organism>
<dbReference type="NCBIfam" id="NF004491">
    <property type="entry name" value="PRK05826.1"/>
    <property type="match status" value="1"/>
</dbReference>
<evidence type="ECO:0000256" key="11">
    <source>
        <dbReference type="ARBA" id="ARBA00022777"/>
    </source>
</evidence>
<dbReference type="NCBIfam" id="NF004978">
    <property type="entry name" value="PRK06354.1"/>
    <property type="match status" value="1"/>
</dbReference>
<feature type="domain" description="Pyruvate kinase barrel" evidence="18">
    <location>
        <begin position="4"/>
        <end position="325"/>
    </location>
</feature>
<dbReference type="FunFam" id="2.40.33.10:FF:000001">
    <property type="entry name" value="Pyruvate kinase"/>
    <property type="match status" value="1"/>
</dbReference>
<dbReference type="InterPro" id="IPR011037">
    <property type="entry name" value="Pyrv_Knase-like_insert_dom_sf"/>
</dbReference>
<dbReference type="InterPro" id="IPR015793">
    <property type="entry name" value="Pyrv_Knase_brl"/>
</dbReference>
<dbReference type="NCBIfam" id="TIGR01064">
    <property type="entry name" value="pyruv_kin"/>
    <property type="match status" value="1"/>
</dbReference>
<comment type="pathway">
    <text evidence="3 17">Carbohydrate degradation; glycolysis; pyruvate from D-glyceraldehyde 3-phosphate: step 5/5.</text>
</comment>
<evidence type="ECO:0000256" key="6">
    <source>
        <dbReference type="ARBA" id="ARBA00012142"/>
    </source>
</evidence>
<evidence type="ECO:0000313" key="21">
    <source>
        <dbReference type="Proteomes" id="UP000006637"/>
    </source>
</evidence>
<evidence type="ECO:0000256" key="7">
    <source>
        <dbReference type="ARBA" id="ARBA00018587"/>
    </source>
</evidence>
<keyword evidence="11 17" id="KW-0418">Kinase</keyword>
<keyword evidence="10" id="KW-0547">Nucleotide-binding</keyword>
<dbReference type="InterPro" id="IPR015806">
    <property type="entry name" value="Pyrv_Knase_insert_dom_sf"/>
</dbReference>
<dbReference type="GO" id="GO:0005524">
    <property type="term" value="F:ATP binding"/>
    <property type="evidence" value="ECO:0007669"/>
    <property type="project" value="UniProtKB-KW"/>
</dbReference>
<dbReference type="SUPFAM" id="SSF51621">
    <property type="entry name" value="Phosphoenolpyruvate/pyruvate domain"/>
    <property type="match status" value="1"/>
</dbReference>
<dbReference type="AlphaFoldDB" id="Q1AXJ8"/>
<keyword evidence="8 17" id="KW-0808">Transferase</keyword>
<dbReference type="FunFam" id="3.20.20.60:FF:000025">
    <property type="entry name" value="Pyruvate kinase"/>
    <property type="match status" value="1"/>
</dbReference>
<comment type="subunit">
    <text evidence="5">Homotetramer.</text>
</comment>
<dbReference type="UniPathway" id="UPA00109">
    <property type="reaction ID" value="UER00188"/>
</dbReference>
<dbReference type="STRING" id="266117.Rxyl_0913"/>
<dbReference type="SUPFAM" id="SSF50800">
    <property type="entry name" value="PK beta-barrel domain-like"/>
    <property type="match status" value="1"/>
</dbReference>
<dbReference type="GO" id="GO:0016301">
    <property type="term" value="F:kinase activity"/>
    <property type="evidence" value="ECO:0007669"/>
    <property type="project" value="UniProtKB-KW"/>
</dbReference>
<dbReference type="InterPro" id="IPR015813">
    <property type="entry name" value="Pyrv/PenolPyrv_kinase-like_dom"/>
</dbReference>
<dbReference type="Gene3D" id="2.40.33.10">
    <property type="entry name" value="PK beta-barrel domain-like"/>
    <property type="match status" value="1"/>
</dbReference>
<dbReference type="InterPro" id="IPR036918">
    <property type="entry name" value="Pyrv_Knase_C_sf"/>
</dbReference>
<dbReference type="PRINTS" id="PR01050">
    <property type="entry name" value="PYRUVTKNASE"/>
</dbReference>
<keyword evidence="9" id="KW-0479">Metal-binding</keyword>
<evidence type="ECO:0000256" key="5">
    <source>
        <dbReference type="ARBA" id="ARBA00011881"/>
    </source>
</evidence>
<evidence type="ECO:0000256" key="1">
    <source>
        <dbReference type="ARBA" id="ARBA00001946"/>
    </source>
</evidence>
<dbReference type="PROSITE" id="PS00110">
    <property type="entry name" value="PYRUVATE_KINASE"/>
    <property type="match status" value="1"/>
</dbReference>
<keyword evidence="15 20" id="KW-0670">Pyruvate</keyword>
<evidence type="ECO:0000256" key="4">
    <source>
        <dbReference type="ARBA" id="ARBA00008663"/>
    </source>
</evidence>
<reference evidence="20 21" key="1">
    <citation type="submission" date="2006-06" db="EMBL/GenBank/DDBJ databases">
        <title>Complete sequence of Rubrobacter xylanophilus DSM 9941.</title>
        <authorList>
            <consortium name="US DOE Joint Genome Institute"/>
            <person name="Copeland A."/>
            <person name="Lucas S."/>
            <person name="Lapidus A."/>
            <person name="Barry K."/>
            <person name="Detter J.C."/>
            <person name="Glavina del Rio T."/>
            <person name="Hammon N."/>
            <person name="Israni S."/>
            <person name="Dalin E."/>
            <person name="Tice H."/>
            <person name="Pitluck S."/>
            <person name="Munk A.C."/>
            <person name="Brettin T."/>
            <person name="Bruce D."/>
            <person name="Han C."/>
            <person name="Tapia R."/>
            <person name="Gilna P."/>
            <person name="Schmutz J."/>
            <person name="Larimer F."/>
            <person name="Land M."/>
            <person name="Hauser L."/>
            <person name="Kyrpides N."/>
            <person name="Lykidis A."/>
            <person name="da Costa M.S."/>
            <person name="Rainey F.A."/>
            <person name="Empadinhas N."/>
            <person name="Jolivet E."/>
            <person name="Battista J.R."/>
            <person name="Richardson P."/>
        </authorList>
    </citation>
    <scope>NUCLEOTIDE SEQUENCE [LARGE SCALE GENOMIC DNA]</scope>
    <source>
        <strain evidence="21">DSM 9941 / NBRC 16129 / PRD-1</strain>
    </source>
</reference>
<evidence type="ECO:0000256" key="16">
    <source>
        <dbReference type="NCBIfam" id="TIGR01064"/>
    </source>
</evidence>
<evidence type="ECO:0000256" key="2">
    <source>
        <dbReference type="ARBA" id="ARBA00001958"/>
    </source>
</evidence>
<keyword evidence="14 17" id="KW-0324">Glycolysis</keyword>
<dbReference type="GO" id="GO:0030955">
    <property type="term" value="F:potassium ion binding"/>
    <property type="evidence" value="ECO:0007669"/>
    <property type="project" value="UniProtKB-UniRule"/>
</dbReference>
<dbReference type="InterPro" id="IPR001697">
    <property type="entry name" value="Pyr_Knase"/>
</dbReference>
<comment type="cofactor">
    <cofactor evidence="2">
        <name>K(+)</name>
        <dbReference type="ChEBI" id="CHEBI:29103"/>
    </cofactor>
</comment>
<evidence type="ECO:0000256" key="14">
    <source>
        <dbReference type="ARBA" id="ARBA00023152"/>
    </source>
</evidence>
<dbReference type="OrthoDB" id="9812123at2"/>
<evidence type="ECO:0000256" key="17">
    <source>
        <dbReference type="RuleBase" id="RU000504"/>
    </source>
</evidence>
<comment type="catalytic activity">
    <reaction evidence="17">
        <text>pyruvate + ATP = phosphoenolpyruvate + ADP + H(+)</text>
        <dbReference type="Rhea" id="RHEA:18157"/>
        <dbReference type="ChEBI" id="CHEBI:15361"/>
        <dbReference type="ChEBI" id="CHEBI:15378"/>
        <dbReference type="ChEBI" id="CHEBI:30616"/>
        <dbReference type="ChEBI" id="CHEBI:58702"/>
        <dbReference type="ChEBI" id="CHEBI:456216"/>
        <dbReference type="EC" id="2.7.1.40"/>
    </reaction>
</comment>
<dbReference type="eggNOG" id="COG0469">
    <property type="taxonomic scope" value="Bacteria"/>
</dbReference>
<evidence type="ECO:0000256" key="15">
    <source>
        <dbReference type="ARBA" id="ARBA00023317"/>
    </source>
</evidence>
<dbReference type="GO" id="GO:0000287">
    <property type="term" value="F:magnesium ion binding"/>
    <property type="evidence" value="ECO:0007669"/>
    <property type="project" value="UniProtKB-UniRule"/>
</dbReference>
<dbReference type="Pfam" id="PF02887">
    <property type="entry name" value="PK_C"/>
    <property type="match status" value="1"/>
</dbReference>
<dbReference type="PANTHER" id="PTHR11817">
    <property type="entry name" value="PYRUVATE KINASE"/>
    <property type="match status" value="1"/>
</dbReference>
<evidence type="ECO:0000259" key="18">
    <source>
        <dbReference type="Pfam" id="PF00224"/>
    </source>
</evidence>
<dbReference type="GO" id="GO:0004743">
    <property type="term" value="F:pyruvate kinase activity"/>
    <property type="evidence" value="ECO:0007669"/>
    <property type="project" value="UniProtKB-UniRule"/>
</dbReference>
<gene>
    <name evidence="20" type="ordered locus">Rxyl_0913</name>
</gene>
<evidence type="ECO:0000256" key="9">
    <source>
        <dbReference type="ARBA" id="ARBA00022723"/>
    </source>
</evidence>
<dbReference type="InterPro" id="IPR018209">
    <property type="entry name" value="Pyrv_Knase_AS"/>
</dbReference>
<feature type="domain" description="Pyruvate kinase C-terminal" evidence="19">
    <location>
        <begin position="358"/>
        <end position="471"/>
    </location>
</feature>
<dbReference type="RefSeq" id="WP_011563898.1">
    <property type="nucleotide sequence ID" value="NC_008148.1"/>
</dbReference>
<keyword evidence="13 17" id="KW-0460">Magnesium</keyword>
<evidence type="ECO:0000256" key="10">
    <source>
        <dbReference type="ARBA" id="ARBA00022741"/>
    </source>
</evidence>
<dbReference type="KEGG" id="rxy:Rxyl_0913"/>
<dbReference type="EC" id="2.7.1.40" evidence="6 16"/>
<dbReference type="Pfam" id="PF00224">
    <property type="entry name" value="PK"/>
    <property type="match status" value="1"/>
</dbReference>
<dbReference type="InterPro" id="IPR015795">
    <property type="entry name" value="Pyrv_Knase_C"/>
</dbReference>
<dbReference type="Gene3D" id="3.20.20.60">
    <property type="entry name" value="Phosphoenolpyruvate-binding domains"/>
    <property type="match status" value="1"/>
</dbReference>
<evidence type="ECO:0000313" key="20">
    <source>
        <dbReference type="EMBL" id="ABG03880.1"/>
    </source>
</evidence>
<dbReference type="Gene3D" id="3.40.1380.20">
    <property type="entry name" value="Pyruvate kinase, C-terminal domain"/>
    <property type="match status" value="1"/>
</dbReference>
<evidence type="ECO:0000256" key="13">
    <source>
        <dbReference type="ARBA" id="ARBA00022842"/>
    </source>
</evidence>
<dbReference type="InterPro" id="IPR040442">
    <property type="entry name" value="Pyrv_kinase-like_dom_sf"/>
</dbReference>
<proteinExistence type="inferred from homology"/>
<dbReference type="Proteomes" id="UP000006637">
    <property type="component" value="Chromosome"/>
</dbReference>
<evidence type="ECO:0000256" key="3">
    <source>
        <dbReference type="ARBA" id="ARBA00004997"/>
    </source>
</evidence>
<evidence type="ECO:0000259" key="19">
    <source>
        <dbReference type="Pfam" id="PF02887"/>
    </source>
</evidence>
<comment type="similarity">
    <text evidence="4 17">Belongs to the pyruvate kinase family.</text>
</comment>
<evidence type="ECO:0000256" key="8">
    <source>
        <dbReference type="ARBA" id="ARBA00022679"/>
    </source>
</evidence>
<dbReference type="SUPFAM" id="SSF52935">
    <property type="entry name" value="PK C-terminal domain-like"/>
    <property type="match status" value="1"/>
</dbReference>